<keyword evidence="4" id="KW-1185">Reference proteome</keyword>
<dbReference type="SMART" id="SM00091">
    <property type="entry name" value="PAS"/>
    <property type="match status" value="1"/>
</dbReference>
<organism evidence="3 4">
    <name type="scientific">Paragemmobacter aquarius</name>
    <dbReference type="NCBI Taxonomy" id="2169400"/>
    <lineage>
        <taxon>Bacteria</taxon>
        <taxon>Pseudomonadati</taxon>
        <taxon>Pseudomonadota</taxon>
        <taxon>Alphaproteobacteria</taxon>
        <taxon>Rhodobacterales</taxon>
        <taxon>Paracoccaceae</taxon>
        <taxon>Paragemmobacter</taxon>
    </lineage>
</organism>
<dbReference type="InterPro" id="IPR035965">
    <property type="entry name" value="PAS-like_dom_sf"/>
</dbReference>
<dbReference type="InterPro" id="IPR000014">
    <property type="entry name" value="PAS"/>
</dbReference>
<dbReference type="PROSITE" id="PS50112">
    <property type="entry name" value="PAS"/>
    <property type="match status" value="1"/>
</dbReference>
<evidence type="ECO:0000313" key="4">
    <source>
        <dbReference type="Proteomes" id="UP000244496"/>
    </source>
</evidence>
<keyword evidence="1" id="KW-1133">Transmembrane helix</keyword>
<feature type="domain" description="PAS" evidence="2">
    <location>
        <begin position="227"/>
        <end position="298"/>
    </location>
</feature>
<dbReference type="NCBIfam" id="TIGR00229">
    <property type="entry name" value="sensory_box"/>
    <property type="match status" value="1"/>
</dbReference>
<dbReference type="RefSeq" id="WP_108436250.1">
    <property type="nucleotide sequence ID" value="NZ_CP028918.1"/>
</dbReference>
<accession>A0A2S0UNP8</accession>
<evidence type="ECO:0000313" key="3">
    <source>
        <dbReference type="EMBL" id="AWB49433.1"/>
    </source>
</evidence>
<sequence length="352" mass="38213">MTFGGRPPVAEWFKTLRFAGALVLVGICVVAIVTLALDVKTRLKALEAANSDNTQWVMMQTEVEVLRLQAAALTVLAEDRPADPAAQLDEVRRWFNVFYSRVSMLEQSPVYAPLLGKEGYAADYSMLRQFLDMEVAVIDGSDVKLREEIPALAQRLPDVRAAARSLTLRALTDFASLSDVQRMSMSDTLLRLAILTVGLILMLTALALVMARLYRVSETRAEEVRQTSARLATIIANSADGIVVTDPSGKILEFNPAAQIIFGHRREAVLGKTGTDLLFADGAEGGQGRALRDAMAGMTDGREPLRMEIDARRSDGTDFPAEISIALSRPAGAALSWLSCATSRNGARRSAT</sequence>
<dbReference type="EMBL" id="CP028918">
    <property type="protein sequence ID" value="AWB49433.1"/>
    <property type="molecule type" value="Genomic_DNA"/>
</dbReference>
<reference evidence="3 4" key="1">
    <citation type="submission" date="2018-04" db="EMBL/GenBank/DDBJ databases">
        <title>Genome sequencing of Gemmobacter.</title>
        <authorList>
            <person name="Yi H."/>
            <person name="Baek M.-G."/>
        </authorList>
    </citation>
    <scope>NUCLEOTIDE SEQUENCE [LARGE SCALE GENOMIC DNA]</scope>
    <source>
        <strain evidence="3 4">HYN0069</strain>
    </source>
</reference>
<dbReference type="Gene3D" id="3.30.450.20">
    <property type="entry name" value="PAS domain"/>
    <property type="match status" value="1"/>
</dbReference>
<dbReference type="Proteomes" id="UP000244496">
    <property type="component" value="Chromosome"/>
</dbReference>
<dbReference type="GO" id="GO:0006355">
    <property type="term" value="P:regulation of DNA-templated transcription"/>
    <property type="evidence" value="ECO:0007669"/>
    <property type="project" value="InterPro"/>
</dbReference>
<dbReference type="SUPFAM" id="SSF55785">
    <property type="entry name" value="PYP-like sensor domain (PAS domain)"/>
    <property type="match status" value="1"/>
</dbReference>
<dbReference type="CDD" id="cd00130">
    <property type="entry name" value="PAS"/>
    <property type="match status" value="1"/>
</dbReference>
<dbReference type="Pfam" id="PF00989">
    <property type="entry name" value="PAS"/>
    <property type="match status" value="1"/>
</dbReference>
<keyword evidence="1" id="KW-0812">Transmembrane</keyword>
<name>A0A2S0UNP8_9RHOB</name>
<dbReference type="InterPro" id="IPR013767">
    <property type="entry name" value="PAS_fold"/>
</dbReference>
<feature type="transmembrane region" description="Helical" evidence="1">
    <location>
        <begin position="192"/>
        <end position="214"/>
    </location>
</feature>
<evidence type="ECO:0000259" key="2">
    <source>
        <dbReference type="PROSITE" id="PS50112"/>
    </source>
</evidence>
<protein>
    <recommendedName>
        <fullName evidence="2">PAS domain-containing protein</fullName>
    </recommendedName>
</protein>
<evidence type="ECO:0000256" key="1">
    <source>
        <dbReference type="SAM" id="Phobius"/>
    </source>
</evidence>
<dbReference type="OrthoDB" id="9816309at2"/>
<feature type="transmembrane region" description="Helical" evidence="1">
    <location>
        <begin position="16"/>
        <end position="37"/>
    </location>
</feature>
<dbReference type="KEGG" id="geh:HYN69_13835"/>
<keyword evidence="1" id="KW-0472">Membrane</keyword>
<proteinExistence type="predicted"/>
<gene>
    <name evidence="3" type="ORF">HYN69_13835</name>
</gene>
<dbReference type="AlphaFoldDB" id="A0A2S0UNP8"/>